<name>A0A1F7V9N4_9BACT</name>
<protein>
    <recommendedName>
        <fullName evidence="3">RecF/RecN/SMC N-terminal domain-containing protein</fullName>
    </recommendedName>
</protein>
<evidence type="ECO:0000259" key="3">
    <source>
        <dbReference type="Pfam" id="PF02463"/>
    </source>
</evidence>
<evidence type="ECO:0000313" key="4">
    <source>
        <dbReference type="EMBL" id="OGL87252.1"/>
    </source>
</evidence>
<dbReference type="EMBL" id="MGEP01000027">
    <property type="protein sequence ID" value="OGL87252.1"/>
    <property type="molecule type" value="Genomic_DNA"/>
</dbReference>
<evidence type="ECO:0000256" key="1">
    <source>
        <dbReference type="SAM" id="Coils"/>
    </source>
</evidence>
<dbReference type="InterPro" id="IPR003395">
    <property type="entry name" value="RecF/RecN/SMC_N"/>
</dbReference>
<accession>A0A1F7V9N4</accession>
<organism evidence="4 5">
    <name type="scientific">Candidatus Uhrbacteria bacterium RIFCSPLOWO2_02_FULL_48_12</name>
    <dbReference type="NCBI Taxonomy" id="1802407"/>
    <lineage>
        <taxon>Bacteria</taxon>
        <taxon>Candidatus Uhriibacteriota</taxon>
    </lineage>
</organism>
<dbReference type="STRING" id="1802407.A3I40_01805"/>
<dbReference type="InterPro" id="IPR027417">
    <property type="entry name" value="P-loop_NTPase"/>
</dbReference>
<evidence type="ECO:0000313" key="5">
    <source>
        <dbReference type="Proteomes" id="UP000178723"/>
    </source>
</evidence>
<gene>
    <name evidence="4" type="ORF">A3I40_01805</name>
</gene>
<dbReference type="AlphaFoldDB" id="A0A1F7V9N4"/>
<dbReference type="Gene3D" id="6.10.140.1720">
    <property type="match status" value="1"/>
</dbReference>
<dbReference type="Proteomes" id="UP000178723">
    <property type="component" value="Unassembled WGS sequence"/>
</dbReference>
<comment type="caution">
    <text evidence="4">The sequence shown here is derived from an EMBL/GenBank/DDBJ whole genome shotgun (WGS) entry which is preliminary data.</text>
</comment>
<dbReference type="Gene3D" id="3.40.50.300">
    <property type="entry name" value="P-loop containing nucleotide triphosphate hydrolases"/>
    <property type="match status" value="2"/>
</dbReference>
<feature type="region of interest" description="Disordered" evidence="2">
    <location>
        <begin position="600"/>
        <end position="620"/>
    </location>
</feature>
<dbReference type="Pfam" id="PF02463">
    <property type="entry name" value="SMC_N"/>
    <property type="match status" value="1"/>
</dbReference>
<feature type="coiled-coil region" evidence="1">
    <location>
        <begin position="178"/>
        <end position="229"/>
    </location>
</feature>
<dbReference type="SUPFAM" id="SSF52540">
    <property type="entry name" value="P-loop containing nucleoside triphosphate hydrolases"/>
    <property type="match status" value="1"/>
</dbReference>
<feature type="domain" description="RecF/RecN/SMC N-terminal" evidence="3">
    <location>
        <begin position="3"/>
        <end position="729"/>
    </location>
</feature>
<feature type="coiled-coil region" evidence="1">
    <location>
        <begin position="361"/>
        <end position="432"/>
    </location>
</feature>
<feature type="compositionally biased region" description="Acidic residues" evidence="2">
    <location>
        <begin position="600"/>
        <end position="617"/>
    </location>
</feature>
<proteinExistence type="predicted"/>
<evidence type="ECO:0000256" key="2">
    <source>
        <dbReference type="SAM" id="MobiDB-lite"/>
    </source>
</evidence>
<reference evidence="4 5" key="1">
    <citation type="journal article" date="2016" name="Nat. Commun.">
        <title>Thousands of microbial genomes shed light on interconnected biogeochemical processes in an aquifer system.</title>
        <authorList>
            <person name="Anantharaman K."/>
            <person name="Brown C.T."/>
            <person name="Hug L.A."/>
            <person name="Sharon I."/>
            <person name="Castelle C.J."/>
            <person name="Probst A.J."/>
            <person name="Thomas B.C."/>
            <person name="Singh A."/>
            <person name="Wilkins M.J."/>
            <person name="Karaoz U."/>
            <person name="Brodie E.L."/>
            <person name="Williams K.H."/>
            <person name="Hubbard S.S."/>
            <person name="Banfield J.F."/>
        </authorList>
    </citation>
    <scope>NUCLEOTIDE SEQUENCE [LARGE SCALE GENOMIC DNA]</scope>
</reference>
<keyword evidence="1" id="KW-0175">Coiled coil</keyword>
<feature type="coiled-coil region" evidence="1">
    <location>
        <begin position="498"/>
        <end position="567"/>
    </location>
</feature>
<dbReference type="PANTHER" id="PTHR43977">
    <property type="entry name" value="STRUCTURAL MAINTENANCE OF CHROMOSOMES PROTEIN 3"/>
    <property type="match status" value="1"/>
</dbReference>
<sequence length="743" mass="84018">MHLEKLELQGFKSFVQKTSLEFPPPRGAGRRGITAVVGPNGSGKSNLADAVRWVMGEQSLKTLRSKKSEDVIFSGTDKRARVGLAEVSLRLNNEDRRAPVDYSEVVITRRLYRSGESEYLLNGNRVRLQDINMLLAQASFGQKTYSIIGQGMVDIILSMGPFERKEFFDEAAGTRHLQLKKEDALRKLEQTMDNLRQGEALIQEIAPRLRSLTRQVRRLERRDQVASELKTMQERYYGSYFYELMAELQLKEKALNDVSICRSKADDELKKMEAQFAAMEKAAPSGERFEALAKKHQESWEAKEARHERLLNLRNELARQTAPKQVGQSLTPAQLLPDLAALEASIGSLGDLLQANAVTDAAALKNILRSLQEHLGNLKNLVVGENTGIDGERLAKEIEELHRDEQALDKELKSLQQEMQKFQETEDEKNRTFFALERALQGKRQEATSLLSEENEYRVVMARLTATKESLMSSMREELGENYILPEPKTPAMSTSEKESLKREIDQLKVRLAEIGSIDPETVREYEETNSRHDFLTKQSEDLRQGIKDLNKIAEDLEMTIARQFNESFHKIAHDFEHFFKILFKGGHAKLVKVSYEIGDDDKEDEEETAEPDDETKEEVKHEVAERVGIEIQATPPGKRLKGINMLSGGERALTSLALICAIISNNPAPFVVLDEVDAALDEANSARLVEIIDQLSHRSQFIVITHNRAVMHEANMLYGVTMGDDGTSKILSLKLEEIEKEG</sequence>